<comment type="caution">
    <text evidence="2">The sequence shown here is derived from an EMBL/GenBank/DDBJ whole genome shotgun (WGS) entry which is preliminary data.</text>
</comment>
<evidence type="ECO:0000313" key="3">
    <source>
        <dbReference type="Proteomes" id="UP000014977"/>
    </source>
</evidence>
<dbReference type="Pfam" id="PF04717">
    <property type="entry name" value="Phage_base_V"/>
    <property type="match status" value="1"/>
</dbReference>
<dbReference type="OrthoDB" id="9762420at2"/>
<dbReference type="Gene3D" id="2.40.50.230">
    <property type="entry name" value="Gp5 N-terminal domain"/>
    <property type="match status" value="1"/>
</dbReference>
<dbReference type="AlphaFoldDB" id="S7VFN0"/>
<dbReference type="eggNOG" id="COG3501">
    <property type="taxonomic scope" value="Bacteria"/>
</dbReference>
<protein>
    <submittedName>
        <fullName evidence="2">Baseplate assembly protein V</fullName>
    </submittedName>
</protein>
<dbReference type="RefSeq" id="WP_020875626.1">
    <property type="nucleotide sequence ID" value="NZ_ATHJ01000057.1"/>
</dbReference>
<proteinExistence type="predicted"/>
<dbReference type="SUPFAM" id="SSF69279">
    <property type="entry name" value="Phage tail proteins"/>
    <property type="match status" value="1"/>
</dbReference>
<organism evidence="2 3">
    <name type="scientific">Desulfococcus multivorans DSM 2059</name>
    <dbReference type="NCBI Taxonomy" id="1121405"/>
    <lineage>
        <taxon>Bacteria</taxon>
        <taxon>Pseudomonadati</taxon>
        <taxon>Thermodesulfobacteriota</taxon>
        <taxon>Desulfobacteria</taxon>
        <taxon>Desulfobacterales</taxon>
        <taxon>Desulfococcaceae</taxon>
        <taxon>Desulfococcus</taxon>
    </lineage>
</organism>
<keyword evidence="3" id="KW-1185">Reference proteome</keyword>
<dbReference type="Proteomes" id="UP000014977">
    <property type="component" value="Unassembled WGS sequence"/>
</dbReference>
<accession>S7VFN0</accession>
<reference evidence="2 3" key="1">
    <citation type="journal article" date="2013" name="Genome Announc.">
        <title>Draft genome sequences for three mercury-methylating, sulfate-reducing bacteria.</title>
        <authorList>
            <person name="Brown S.D."/>
            <person name="Hurt R.A.Jr."/>
            <person name="Gilmour C.C."/>
            <person name="Elias D.A."/>
        </authorList>
    </citation>
    <scope>NUCLEOTIDE SEQUENCE [LARGE SCALE GENOMIC DNA]</scope>
    <source>
        <strain evidence="2 3">DSM 2059</strain>
    </source>
</reference>
<sequence>MSAPAVIPAVTVEMDGLRLAESDVRSMGEVRVYQALSLPTVCELAFYEPEGAVVGAAAVGPGTALRIRVEGLDPFLFEGELTAVEYDYGPGGERRVYMRGYDMLHRLRKRQPVRSHVQVNFVELARTLVSDLGFSVSTVDPGPVWQELFQYGQSDLDLLAEIGERCGQYFTLRGSALHLTTLDGFGTALPLELGAALIEARVEINAETACRIVEARGWDPHRATPVVGSASRARIGRNVPAAVFPEQVGGLPRRTLVDTPVQEDLHAEGIAQAELDRRAAREVVFRGIAEGDARLRPGTPVDVSGVAPHLAGRYVLTAVRHIIDRRKGYVSELDTSPPPGRFHARGTSATLGVVSRVDDPEGMGRVRVVLPNYGDVEAGWFNVVSPGAGPGKGMMALPDVNDRVLVVLINGDPAQGVVIGGLYSLSAPLDTGVSDGAVRRFSVMTPGGLRVRLDDETKTVDVENGEGDRIAMSPEEILMADSRGSHITLSTGKCRIVSTADLDISAPGRKVTISGNHIDFERS</sequence>
<dbReference type="InterPro" id="IPR006531">
    <property type="entry name" value="Gp5/Vgr_OB"/>
</dbReference>
<dbReference type="SUPFAM" id="SSF69255">
    <property type="entry name" value="gp5 N-terminal domain-like"/>
    <property type="match status" value="1"/>
</dbReference>
<name>S7VFN0_DESML</name>
<evidence type="ECO:0000313" key="2">
    <source>
        <dbReference type="EMBL" id="EPR43253.1"/>
    </source>
</evidence>
<feature type="domain" description="Gp5/Type VI secretion system Vgr protein OB-fold" evidence="1">
    <location>
        <begin position="351"/>
        <end position="423"/>
    </location>
</feature>
<dbReference type="STRING" id="897.B2D07_08385"/>
<evidence type="ECO:0000259" key="1">
    <source>
        <dbReference type="Pfam" id="PF04717"/>
    </source>
</evidence>
<dbReference type="EMBL" id="ATHJ01000057">
    <property type="protein sequence ID" value="EPR43253.1"/>
    <property type="molecule type" value="Genomic_DNA"/>
</dbReference>
<dbReference type="InterPro" id="IPR037026">
    <property type="entry name" value="Vgr_OB-fold_dom_sf"/>
</dbReference>
<gene>
    <name evidence="2" type="ORF">dsmv_1279</name>
</gene>